<accession>A0A455VQV1</accession>
<name>A0A455VQV1_9GAMM</name>
<organism evidence="1 2">
    <name type="scientific">Serratia symbiotica</name>
    <dbReference type="NCBI Taxonomy" id="138074"/>
    <lineage>
        <taxon>Bacteria</taxon>
        <taxon>Pseudomonadati</taxon>
        <taxon>Pseudomonadota</taxon>
        <taxon>Gammaproteobacteria</taxon>
        <taxon>Enterobacterales</taxon>
        <taxon>Yersiniaceae</taxon>
        <taxon>Serratia</taxon>
    </lineage>
</organism>
<evidence type="ECO:0000313" key="1">
    <source>
        <dbReference type="EMBL" id="BBI91441.1"/>
    </source>
</evidence>
<dbReference type="EMBL" id="AP019531">
    <property type="protein sequence ID" value="BBI91441.1"/>
    <property type="molecule type" value="Genomic_DNA"/>
</dbReference>
<proteinExistence type="predicted"/>
<reference evidence="1 2" key="1">
    <citation type="submission" date="2019-03" db="EMBL/GenBank/DDBJ databases">
        <title>The genome sequence of Candidatus Serratia symbiotica strain IS.</title>
        <authorList>
            <person name="Nikoh N."/>
            <person name="Koga R."/>
            <person name="Oshima K."/>
            <person name="Hattori M."/>
            <person name="Fukatsu T."/>
        </authorList>
    </citation>
    <scope>NUCLEOTIDE SEQUENCE [LARGE SCALE GENOMIC DNA]</scope>
    <source>
        <strain evidence="1 2">IS</strain>
    </source>
</reference>
<dbReference type="Proteomes" id="UP000324392">
    <property type="component" value="Chromosome"/>
</dbReference>
<evidence type="ECO:0000313" key="2">
    <source>
        <dbReference type="Proteomes" id="UP000324392"/>
    </source>
</evidence>
<gene>
    <name evidence="1" type="ORF">SSYIS1_06440</name>
</gene>
<sequence>MATMLGVIGDSLAASPAAEFIKRLWHRWTNAGQDEPKA</sequence>
<dbReference type="AlphaFoldDB" id="A0A455VQV1"/>
<protein>
    <submittedName>
        <fullName evidence="1">Divergent polysaccharide deacetylase</fullName>
    </submittedName>
</protein>